<comment type="subcellular location">
    <subcellularLocation>
        <location evidence="1">Cell projection</location>
        <location evidence="1">Microvillus membrane</location>
        <topology evidence="1">Multi-pass membrane protein</topology>
    </subcellularLocation>
</comment>
<dbReference type="HOGENOM" id="CLU_064177_0_0_1"/>
<evidence type="ECO:0000313" key="8">
    <source>
        <dbReference type="Ensembl" id="ENSCINP00000029817.1"/>
    </source>
</evidence>
<protein>
    <recommendedName>
        <fullName evidence="10">Prominin</fullName>
    </recommendedName>
</protein>
<dbReference type="Proteomes" id="UP000008144">
    <property type="component" value="Chromosome 1"/>
</dbReference>
<dbReference type="InterPro" id="IPR008795">
    <property type="entry name" value="Prominin"/>
</dbReference>
<keyword evidence="9" id="KW-1185">Reference proteome</keyword>
<evidence type="ECO:0000256" key="3">
    <source>
        <dbReference type="ARBA" id="ARBA00022692"/>
    </source>
</evidence>
<dbReference type="GO" id="GO:0031528">
    <property type="term" value="C:microvillus membrane"/>
    <property type="evidence" value="ECO:0007669"/>
    <property type="project" value="UniProtKB-SubCell"/>
</dbReference>
<dbReference type="GeneTree" id="ENSGT00530000063586"/>
<keyword evidence="4 7" id="KW-1133">Transmembrane helix</keyword>
<proteinExistence type="inferred from homology"/>
<name>H2XJI5_CIOIN</name>
<evidence type="ECO:0000256" key="2">
    <source>
        <dbReference type="ARBA" id="ARBA00006058"/>
    </source>
</evidence>
<keyword evidence="3 7" id="KW-0812">Transmembrane</keyword>
<evidence type="ECO:0000256" key="7">
    <source>
        <dbReference type="SAM" id="Phobius"/>
    </source>
</evidence>
<dbReference type="OMA" id="WRQVNQS"/>
<dbReference type="EMBL" id="EAAA01000382">
    <property type="status" value="NOT_ANNOTATED_CDS"/>
    <property type="molecule type" value="Genomic_DNA"/>
</dbReference>
<organism evidence="8 9">
    <name type="scientific">Ciona intestinalis</name>
    <name type="common">Transparent sea squirt</name>
    <name type="synonym">Ascidia intestinalis</name>
    <dbReference type="NCBI Taxonomy" id="7719"/>
    <lineage>
        <taxon>Eukaryota</taxon>
        <taxon>Metazoa</taxon>
        <taxon>Chordata</taxon>
        <taxon>Tunicata</taxon>
        <taxon>Ascidiacea</taxon>
        <taxon>Phlebobranchia</taxon>
        <taxon>Cionidae</taxon>
        <taxon>Ciona</taxon>
    </lineage>
</organism>
<evidence type="ECO:0000313" key="9">
    <source>
        <dbReference type="Proteomes" id="UP000008144"/>
    </source>
</evidence>
<evidence type="ECO:0000256" key="1">
    <source>
        <dbReference type="ARBA" id="ARBA00004475"/>
    </source>
</evidence>
<keyword evidence="5 7" id="KW-0472">Membrane</keyword>
<reference evidence="9" key="1">
    <citation type="journal article" date="2002" name="Science">
        <title>The draft genome of Ciona intestinalis: insights into chordate and vertebrate origins.</title>
        <authorList>
            <person name="Dehal P."/>
            <person name="Satou Y."/>
            <person name="Campbell R.K."/>
            <person name="Chapman J."/>
            <person name="Degnan B."/>
            <person name="De Tomaso A."/>
            <person name="Davidson B."/>
            <person name="Di Gregorio A."/>
            <person name="Gelpke M."/>
            <person name="Goodstein D.M."/>
            <person name="Harafuji N."/>
            <person name="Hastings K.E."/>
            <person name="Ho I."/>
            <person name="Hotta K."/>
            <person name="Huang W."/>
            <person name="Kawashima T."/>
            <person name="Lemaire P."/>
            <person name="Martinez D."/>
            <person name="Meinertzhagen I.A."/>
            <person name="Necula S."/>
            <person name="Nonaka M."/>
            <person name="Putnam N."/>
            <person name="Rash S."/>
            <person name="Saiga H."/>
            <person name="Satake M."/>
            <person name="Terry A."/>
            <person name="Yamada L."/>
            <person name="Wang H.G."/>
            <person name="Awazu S."/>
            <person name="Azumi K."/>
            <person name="Boore J."/>
            <person name="Branno M."/>
            <person name="Chin-Bow S."/>
            <person name="DeSantis R."/>
            <person name="Doyle S."/>
            <person name="Francino P."/>
            <person name="Keys D.N."/>
            <person name="Haga S."/>
            <person name="Hayashi H."/>
            <person name="Hino K."/>
            <person name="Imai K.S."/>
            <person name="Inaba K."/>
            <person name="Kano S."/>
            <person name="Kobayashi K."/>
            <person name="Kobayashi M."/>
            <person name="Lee B.I."/>
            <person name="Makabe K.W."/>
            <person name="Manohar C."/>
            <person name="Matassi G."/>
            <person name="Medina M."/>
            <person name="Mochizuki Y."/>
            <person name="Mount S."/>
            <person name="Morishita T."/>
            <person name="Miura S."/>
            <person name="Nakayama A."/>
            <person name="Nishizaka S."/>
            <person name="Nomoto H."/>
            <person name="Ohta F."/>
            <person name="Oishi K."/>
            <person name="Rigoutsos I."/>
            <person name="Sano M."/>
            <person name="Sasaki A."/>
            <person name="Sasakura Y."/>
            <person name="Shoguchi E."/>
            <person name="Shin-i T."/>
            <person name="Spagnuolo A."/>
            <person name="Stainier D."/>
            <person name="Suzuki M.M."/>
            <person name="Tassy O."/>
            <person name="Takatori N."/>
            <person name="Tokuoka M."/>
            <person name="Yagi K."/>
            <person name="Yoshizaki F."/>
            <person name="Wada S."/>
            <person name="Zhang C."/>
            <person name="Hyatt P.D."/>
            <person name="Larimer F."/>
            <person name="Detter C."/>
            <person name="Doggett N."/>
            <person name="Glavina T."/>
            <person name="Hawkins T."/>
            <person name="Richardson P."/>
            <person name="Lucas S."/>
            <person name="Kohara Y."/>
            <person name="Levine M."/>
            <person name="Satoh N."/>
            <person name="Rokhsar D.S."/>
        </authorList>
    </citation>
    <scope>NUCLEOTIDE SEQUENCE [LARGE SCALE GENOMIC DNA]</scope>
</reference>
<dbReference type="InParanoid" id="H2XJI5"/>
<evidence type="ECO:0000256" key="5">
    <source>
        <dbReference type="ARBA" id="ARBA00023136"/>
    </source>
</evidence>
<evidence type="ECO:0008006" key="10">
    <source>
        <dbReference type="Google" id="ProtNLM"/>
    </source>
</evidence>
<evidence type="ECO:0000256" key="6">
    <source>
        <dbReference type="ARBA" id="ARBA00023180"/>
    </source>
</evidence>
<dbReference type="PANTHER" id="PTHR22730:SF1">
    <property type="entry name" value="PROMININ-LIKE PROTEIN"/>
    <property type="match status" value="1"/>
</dbReference>
<reference evidence="8" key="3">
    <citation type="submission" date="2025-08" db="UniProtKB">
        <authorList>
            <consortium name="Ensembl"/>
        </authorList>
    </citation>
    <scope>IDENTIFICATION</scope>
</reference>
<keyword evidence="6" id="KW-0325">Glycoprotein</keyword>
<sequence>MGRDMFARTLSILMKELSACEGNSSIYTALQLEELFNVTEFIQSATENLNSFKTQLSDLTVDLSSLKAYTPEIANALNALKQTGLDGINFDSYLNATAQGITTVNFTFYAQFLNNSADNMTVPGATAPILNLATEIRKFSYEVTLIQTMYVDPLTPALNTLTTDINSLQKTATGLNASIDETAAALQTLDSVIQTNGSALVSVEINKYADTLILSVNQYAAWFLDQVTNHFGQCYPVVLVYNQFVSILCSYFMDILNGLWFCLGWITFFLIPGAIFGMKLAKYYRRLQDMESYNDNHWNDMEMDAFNRSNKSAKIHPGEYY</sequence>
<dbReference type="Ensembl" id="ENSCINT00000030838.1">
    <property type="protein sequence ID" value="ENSCINP00000029817.1"/>
    <property type="gene ID" value="ENSCING00000020109.1"/>
</dbReference>
<dbReference type="AlphaFoldDB" id="H2XJI5"/>
<reference evidence="8" key="4">
    <citation type="submission" date="2025-09" db="UniProtKB">
        <authorList>
            <consortium name="Ensembl"/>
        </authorList>
    </citation>
    <scope>IDENTIFICATION</scope>
</reference>
<reference evidence="8" key="2">
    <citation type="journal article" date="2008" name="Genome Biol.">
        <title>Improved genome assembly and evidence-based global gene model set for the chordate Ciona intestinalis: new insight into intron and operon populations.</title>
        <authorList>
            <person name="Satou Y."/>
            <person name="Mineta K."/>
            <person name="Ogasawara M."/>
            <person name="Sasakura Y."/>
            <person name="Shoguchi E."/>
            <person name="Ueno K."/>
            <person name="Yamada L."/>
            <person name="Matsumoto J."/>
            <person name="Wasserscheid J."/>
            <person name="Dewar K."/>
            <person name="Wiley G.B."/>
            <person name="Macmil S.L."/>
            <person name="Roe B.A."/>
            <person name="Zeller R.W."/>
            <person name="Hastings K.E."/>
            <person name="Lemaire P."/>
            <person name="Lindquist E."/>
            <person name="Endo T."/>
            <person name="Hotta K."/>
            <person name="Inaba K."/>
        </authorList>
    </citation>
    <scope>NUCLEOTIDE SEQUENCE [LARGE SCALE GENOMIC DNA]</scope>
    <source>
        <strain evidence="8">wild type</strain>
    </source>
</reference>
<comment type="similarity">
    <text evidence="2">Belongs to the prominin family.</text>
</comment>
<evidence type="ECO:0000256" key="4">
    <source>
        <dbReference type="ARBA" id="ARBA00022989"/>
    </source>
</evidence>
<dbReference type="Pfam" id="PF05478">
    <property type="entry name" value="Prominin"/>
    <property type="match status" value="1"/>
</dbReference>
<dbReference type="STRING" id="7719.ENSCINP00000029817"/>
<dbReference type="PANTHER" id="PTHR22730">
    <property type="entry name" value="PROMININ PROM PROTEIN"/>
    <property type="match status" value="1"/>
</dbReference>
<accession>H2XJI5</accession>
<feature type="transmembrane region" description="Helical" evidence="7">
    <location>
        <begin position="258"/>
        <end position="278"/>
    </location>
</feature>